<dbReference type="SUPFAM" id="SSF53927">
    <property type="entry name" value="Cytidine deaminase-like"/>
    <property type="match status" value="1"/>
</dbReference>
<dbReference type="InterPro" id="IPR024051">
    <property type="entry name" value="AICAR_Tfase_dup_dom_sf"/>
</dbReference>
<accession>A0A5D8QFD8</accession>
<evidence type="ECO:0000256" key="7">
    <source>
        <dbReference type="ARBA" id="ARBA00023268"/>
    </source>
</evidence>
<dbReference type="HAMAP" id="MF_00139">
    <property type="entry name" value="PurH"/>
    <property type="match status" value="1"/>
</dbReference>
<dbReference type="NCBIfam" id="TIGR00355">
    <property type="entry name" value="purH"/>
    <property type="match status" value="1"/>
</dbReference>
<dbReference type="InterPro" id="IPR011607">
    <property type="entry name" value="MGS-like_dom"/>
</dbReference>
<evidence type="ECO:0000313" key="13">
    <source>
        <dbReference type="Proteomes" id="UP000322976"/>
    </source>
</evidence>
<reference evidence="12 13" key="1">
    <citation type="submission" date="2019-08" db="EMBL/GenBank/DDBJ databases">
        <title>Calorimonas adulescens gen. nov., sp. nov., an anaerobic thermophilic bacterium from Sakhalin hot spring.</title>
        <authorList>
            <person name="Khomyakova M.A."/>
            <person name="Merkel A.Y."/>
            <person name="Novikov A."/>
            <person name="Bonch-Osmolovskaya E.A."/>
            <person name="Slobodkin A.I."/>
        </authorList>
    </citation>
    <scope>NUCLEOTIDE SEQUENCE [LARGE SCALE GENOMIC DNA]</scope>
    <source>
        <strain evidence="12 13">A05MB</strain>
    </source>
</reference>
<dbReference type="CDD" id="cd01421">
    <property type="entry name" value="IMPCH"/>
    <property type="match status" value="1"/>
</dbReference>
<dbReference type="Gene3D" id="3.40.50.1380">
    <property type="entry name" value="Methylglyoxal synthase-like domain"/>
    <property type="match status" value="1"/>
</dbReference>
<dbReference type="SMART" id="SM00798">
    <property type="entry name" value="AICARFT_IMPCHas"/>
    <property type="match status" value="1"/>
</dbReference>
<evidence type="ECO:0000256" key="1">
    <source>
        <dbReference type="ARBA" id="ARBA00004844"/>
    </source>
</evidence>
<dbReference type="InterPro" id="IPR002695">
    <property type="entry name" value="PurH-like"/>
</dbReference>
<gene>
    <name evidence="10 12" type="primary">purH</name>
    <name evidence="12" type="ORF">FWJ32_04515</name>
</gene>
<keyword evidence="5 10" id="KW-0658">Purine biosynthesis</keyword>
<dbReference type="EC" id="3.5.4.10" evidence="10"/>
<feature type="domain" description="MGS-like" evidence="11">
    <location>
        <begin position="1"/>
        <end position="143"/>
    </location>
</feature>
<evidence type="ECO:0000256" key="6">
    <source>
        <dbReference type="ARBA" id="ARBA00022801"/>
    </source>
</evidence>
<keyword evidence="4 10" id="KW-0808">Transferase</keyword>
<comment type="similarity">
    <text evidence="3 10">Belongs to the PurH family.</text>
</comment>
<dbReference type="RefSeq" id="WP_149544785.1">
    <property type="nucleotide sequence ID" value="NZ_VTPS01000005.1"/>
</dbReference>
<protein>
    <recommendedName>
        <fullName evidence="10">Bifunctional purine biosynthesis protein PurH</fullName>
    </recommendedName>
    <domain>
        <recommendedName>
            <fullName evidence="10">Phosphoribosylaminoimidazolecarboxamide formyltransferase</fullName>
            <ecNumber evidence="10">2.1.2.3</ecNumber>
        </recommendedName>
        <alternativeName>
            <fullName evidence="10">AICAR transformylase</fullName>
        </alternativeName>
    </domain>
    <domain>
        <recommendedName>
            <fullName evidence="10">IMP cyclohydrolase</fullName>
            <ecNumber evidence="10">3.5.4.10</ecNumber>
        </recommendedName>
        <alternativeName>
            <fullName evidence="10">ATIC</fullName>
        </alternativeName>
        <alternativeName>
            <fullName evidence="10">IMP synthase</fullName>
        </alternativeName>
        <alternativeName>
            <fullName evidence="10">Inosinicase</fullName>
        </alternativeName>
    </domain>
</protein>
<dbReference type="GO" id="GO:0003937">
    <property type="term" value="F:IMP cyclohydrolase activity"/>
    <property type="evidence" value="ECO:0007669"/>
    <property type="project" value="UniProtKB-UniRule"/>
</dbReference>
<keyword evidence="13" id="KW-1185">Reference proteome</keyword>
<comment type="catalytic activity">
    <reaction evidence="8 10">
        <text>(6R)-10-formyltetrahydrofolate + 5-amino-1-(5-phospho-beta-D-ribosyl)imidazole-4-carboxamide = 5-formamido-1-(5-phospho-D-ribosyl)imidazole-4-carboxamide + (6S)-5,6,7,8-tetrahydrofolate</text>
        <dbReference type="Rhea" id="RHEA:22192"/>
        <dbReference type="ChEBI" id="CHEBI:57453"/>
        <dbReference type="ChEBI" id="CHEBI:58467"/>
        <dbReference type="ChEBI" id="CHEBI:58475"/>
        <dbReference type="ChEBI" id="CHEBI:195366"/>
        <dbReference type="EC" id="2.1.2.3"/>
    </reaction>
</comment>
<dbReference type="InterPro" id="IPR016193">
    <property type="entry name" value="Cytidine_deaminase-like"/>
</dbReference>
<evidence type="ECO:0000256" key="9">
    <source>
        <dbReference type="ARBA" id="ARBA00050687"/>
    </source>
</evidence>
<evidence type="ECO:0000259" key="11">
    <source>
        <dbReference type="PROSITE" id="PS51855"/>
    </source>
</evidence>
<comment type="pathway">
    <text evidence="1 10">Purine metabolism; IMP biosynthesis via de novo pathway; IMP from 5-formamido-1-(5-phospho-D-ribosyl)imidazole-4-carboxamide: step 1/1.</text>
</comment>
<dbReference type="Proteomes" id="UP000322976">
    <property type="component" value="Unassembled WGS sequence"/>
</dbReference>
<evidence type="ECO:0000313" key="12">
    <source>
        <dbReference type="EMBL" id="TZE82546.1"/>
    </source>
</evidence>
<dbReference type="FunFam" id="3.40.140.20:FF:000001">
    <property type="entry name" value="Bifunctional purine biosynthesis protein PurH"/>
    <property type="match status" value="1"/>
</dbReference>
<evidence type="ECO:0000256" key="5">
    <source>
        <dbReference type="ARBA" id="ARBA00022755"/>
    </source>
</evidence>
<dbReference type="Pfam" id="PF02142">
    <property type="entry name" value="MGS"/>
    <property type="match status" value="1"/>
</dbReference>
<comment type="domain">
    <text evidence="10">The IMP cyclohydrolase activity resides in the N-terminal region.</text>
</comment>
<dbReference type="NCBIfam" id="NF002049">
    <property type="entry name" value="PRK00881.1"/>
    <property type="match status" value="1"/>
</dbReference>
<organism evidence="12 13">
    <name type="scientific">Calorimonas adulescens</name>
    <dbReference type="NCBI Taxonomy" id="2606906"/>
    <lineage>
        <taxon>Bacteria</taxon>
        <taxon>Bacillati</taxon>
        <taxon>Bacillota</taxon>
        <taxon>Clostridia</taxon>
        <taxon>Thermoanaerobacterales</taxon>
        <taxon>Thermoanaerobacteraceae</taxon>
        <taxon>Calorimonas</taxon>
    </lineage>
</organism>
<evidence type="ECO:0000256" key="3">
    <source>
        <dbReference type="ARBA" id="ARBA00007667"/>
    </source>
</evidence>
<dbReference type="PROSITE" id="PS51855">
    <property type="entry name" value="MGS"/>
    <property type="match status" value="1"/>
</dbReference>
<dbReference type="EMBL" id="VTPS01000005">
    <property type="protein sequence ID" value="TZE82546.1"/>
    <property type="molecule type" value="Genomic_DNA"/>
</dbReference>
<dbReference type="SMART" id="SM00851">
    <property type="entry name" value="MGS"/>
    <property type="match status" value="1"/>
</dbReference>
<dbReference type="PANTHER" id="PTHR11692">
    <property type="entry name" value="BIFUNCTIONAL PURINE BIOSYNTHESIS PROTEIN PURH"/>
    <property type="match status" value="1"/>
</dbReference>
<keyword evidence="6 10" id="KW-0378">Hydrolase</keyword>
<dbReference type="SUPFAM" id="SSF52335">
    <property type="entry name" value="Methylglyoxal synthase-like"/>
    <property type="match status" value="1"/>
</dbReference>
<dbReference type="GO" id="GO:0005829">
    <property type="term" value="C:cytosol"/>
    <property type="evidence" value="ECO:0007669"/>
    <property type="project" value="TreeGrafter"/>
</dbReference>
<dbReference type="InterPro" id="IPR036914">
    <property type="entry name" value="MGS-like_dom_sf"/>
</dbReference>
<dbReference type="FunFam" id="3.40.140.20:FF:000002">
    <property type="entry name" value="Bifunctional purine biosynthesis protein PurH"/>
    <property type="match status" value="1"/>
</dbReference>
<comment type="pathway">
    <text evidence="2 10">Purine metabolism; IMP biosynthesis via de novo pathway; 5-formamido-1-(5-phospho-D-ribosyl)imidazole-4-carboxamide from 5-amino-1-(5-phospho-D-ribosyl)imidazole-4-carboxamide (10-formyl THF route): step 1/1.</text>
</comment>
<dbReference type="EC" id="2.1.2.3" evidence="10"/>
<comment type="caution">
    <text evidence="12">The sequence shown here is derived from an EMBL/GenBank/DDBJ whole genome shotgun (WGS) entry which is preliminary data.</text>
</comment>
<sequence>MRALISVYDKTGIEKLAKELVDLGFVIVSTGGTARYLAENGIGVMDVSEVTGFPEIMDGRVKTLHPKVHGGILARRENEDDMRTLENLSIKPVDMVVVNLYPFKETVSKGNVAIEEAVENIDIGGPSMIRAAAKNFKDVIVLTDPTDYNWVTDDIKKGGISLEKRMYLARKAFALTAYYDSLIADYFRGLTGEKYTERLTLAYDLKQNLRYGENPHQTAAFYEKPIKTGASITSSEILWGKELSYNNIGDAEAAMKAVMEFDEPACVALKHQNPCGAGIGVDLMEAYTKAYEADPVSIFGGIVAFNRTVTLDVAEKLGELFLEVVIAPDYEDEALKKLKEKKNLRIIKTETMVDRGDSIEFKSVRDGLLIQDEDNGLYSNIQVVTKASPTDEELKDLLFAWKVVKHIKSNGIVLAKGGQTTGIGPGQVSRIWAAENAIRQAGDRAKGSVMASDAFFPFSDVVEEAAKAGIKAIIQPGGSIRDESSIDACDRYGISMVFTGMRHFKH</sequence>
<name>A0A5D8QFD8_9THEO</name>
<proteinExistence type="inferred from homology"/>
<evidence type="ECO:0000256" key="4">
    <source>
        <dbReference type="ARBA" id="ARBA00022679"/>
    </source>
</evidence>
<dbReference type="GO" id="GO:0004643">
    <property type="term" value="F:phosphoribosylaminoimidazolecarboxamide formyltransferase activity"/>
    <property type="evidence" value="ECO:0007669"/>
    <property type="project" value="UniProtKB-UniRule"/>
</dbReference>
<evidence type="ECO:0000256" key="2">
    <source>
        <dbReference type="ARBA" id="ARBA00004954"/>
    </source>
</evidence>
<dbReference type="PIRSF" id="PIRSF000414">
    <property type="entry name" value="AICARFT_IMPCHas"/>
    <property type="match status" value="1"/>
</dbReference>
<dbReference type="GO" id="GO:0006189">
    <property type="term" value="P:'de novo' IMP biosynthetic process"/>
    <property type="evidence" value="ECO:0007669"/>
    <property type="project" value="UniProtKB-UniRule"/>
</dbReference>
<dbReference type="Gene3D" id="3.40.140.20">
    <property type="match status" value="2"/>
</dbReference>
<evidence type="ECO:0000256" key="8">
    <source>
        <dbReference type="ARBA" id="ARBA00050488"/>
    </source>
</evidence>
<comment type="catalytic activity">
    <reaction evidence="9 10">
        <text>IMP + H2O = 5-formamido-1-(5-phospho-D-ribosyl)imidazole-4-carboxamide</text>
        <dbReference type="Rhea" id="RHEA:18445"/>
        <dbReference type="ChEBI" id="CHEBI:15377"/>
        <dbReference type="ChEBI" id="CHEBI:58053"/>
        <dbReference type="ChEBI" id="CHEBI:58467"/>
        <dbReference type="EC" id="3.5.4.10"/>
    </reaction>
</comment>
<evidence type="ECO:0000256" key="10">
    <source>
        <dbReference type="HAMAP-Rule" id="MF_00139"/>
    </source>
</evidence>
<dbReference type="AlphaFoldDB" id="A0A5D8QFD8"/>
<dbReference type="PANTHER" id="PTHR11692:SF0">
    <property type="entry name" value="BIFUNCTIONAL PURINE BIOSYNTHESIS PROTEIN ATIC"/>
    <property type="match status" value="1"/>
</dbReference>
<dbReference type="UniPathway" id="UPA00074">
    <property type="reaction ID" value="UER00133"/>
</dbReference>
<dbReference type="Pfam" id="PF01808">
    <property type="entry name" value="AICARFT_IMPCHas"/>
    <property type="match status" value="1"/>
</dbReference>
<dbReference type="FunFam" id="3.40.50.1380:FF:000001">
    <property type="entry name" value="Bifunctional purine biosynthesis protein PurH"/>
    <property type="match status" value="1"/>
</dbReference>
<keyword evidence="7 10" id="KW-0511">Multifunctional enzyme</keyword>